<comment type="caution">
    <text evidence="2">The sequence shown here is derived from an EMBL/GenBank/DDBJ whole genome shotgun (WGS) entry which is preliminary data.</text>
</comment>
<dbReference type="AlphaFoldDB" id="A0A5M9K3T6"/>
<evidence type="ECO:0000256" key="1">
    <source>
        <dbReference type="SAM" id="Phobius"/>
    </source>
</evidence>
<keyword evidence="3" id="KW-1185">Reference proteome</keyword>
<evidence type="ECO:0000313" key="2">
    <source>
        <dbReference type="EMBL" id="KAA8574836.1"/>
    </source>
</evidence>
<sequence length="176" mass="19834">MSALNITLSPTPTVIDDTRKHYDVAIVCIALGVLGTLFVIARLLPCWATRALWWDDWIMIATVVMYIAWTAMAAYVNLHGGIGKPLWEVTIQEFEGIVGSGFLYPAMTLRVLTMFLCGASACITATYKLAVFIQQMNDFTHIDLRITDEMSRVIPPQFDRYGYTFWIPSKLSHALH</sequence>
<feature type="transmembrane region" description="Helical" evidence="1">
    <location>
        <begin position="102"/>
        <end position="127"/>
    </location>
</feature>
<gene>
    <name evidence="2" type="ORF">EYC84_004080</name>
</gene>
<protein>
    <submittedName>
        <fullName evidence="2">Uncharacterized protein</fullName>
    </submittedName>
</protein>
<proteinExistence type="predicted"/>
<keyword evidence="1" id="KW-0472">Membrane</keyword>
<accession>A0A5M9K3T6</accession>
<feature type="transmembrane region" description="Helical" evidence="1">
    <location>
        <begin position="24"/>
        <end position="45"/>
    </location>
</feature>
<evidence type="ECO:0000313" key="3">
    <source>
        <dbReference type="Proteomes" id="UP000322873"/>
    </source>
</evidence>
<dbReference type="EMBL" id="VICG01000002">
    <property type="protein sequence ID" value="KAA8574836.1"/>
    <property type="molecule type" value="Genomic_DNA"/>
</dbReference>
<organism evidence="2 3">
    <name type="scientific">Monilinia fructicola</name>
    <name type="common">Brown rot fungus</name>
    <name type="synonym">Ciboria fructicola</name>
    <dbReference type="NCBI Taxonomy" id="38448"/>
    <lineage>
        <taxon>Eukaryota</taxon>
        <taxon>Fungi</taxon>
        <taxon>Dikarya</taxon>
        <taxon>Ascomycota</taxon>
        <taxon>Pezizomycotina</taxon>
        <taxon>Leotiomycetes</taxon>
        <taxon>Helotiales</taxon>
        <taxon>Sclerotiniaceae</taxon>
        <taxon>Monilinia</taxon>
    </lineage>
</organism>
<dbReference type="Proteomes" id="UP000322873">
    <property type="component" value="Unassembled WGS sequence"/>
</dbReference>
<feature type="transmembrane region" description="Helical" evidence="1">
    <location>
        <begin position="57"/>
        <end position="82"/>
    </location>
</feature>
<keyword evidence="1" id="KW-0812">Transmembrane</keyword>
<name>A0A5M9K3T6_MONFR</name>
<reference evidence="2 3" key="1">
    <citation type="submission" date="2019-06" db="EMBL/GenBank/DDBJ databases">
        <title>Genome Sequence of the Brown Rot Fungal Pathogen Monilinia fructicola.</title>
        <authorList>
            <person name="De Miccolis Angelini R.M."/>
            <person name="Landi L."/>
            <person name="Abate D."/>
            <person name="Pollastro S."/>
            <person name="Romanazzi G."/>
            <person name="Faretra F."/>
        </authorList>
    </citation>
    <scope>NUCLEOTIDE SEQUENCE [LARGE SCALE GENOMIC DNA]</scope>
    <source>
        <strain evidence="2 3">Mfrc123</strain>
    </source>
</reference>
<keyword evidence="1" id="KW-1133">Transmembrane helix</keyword>